<evidence type="ECO:0000313" key="16">
    <source>
        <dbReference type="Proteomes" id="UP000078459"/>
    </source>
</evidence>
<evidence type="ECO:0000256" key="1">
    <source>
        <dbReference type="ARBA" id="ARBA00001614"/>
    </source>
</evidence>
<dbReference type="GO" id="GO:0033499">
    <property type="term" value="P:galactose catabolic process via UDP-galactose, Leloir pathway"/>
    <property type="evidence" value="ECO:0007669"/>
    <property type="project" value="TreeGrafter"/>
</dbReference>
<dbReference type="EC" id="5.1.3.3" evidence="6 11"/>
<evidence type="ECO:0000256" key="12">
    <source>
        <dbReference type="PIRSR" id="PIRSR005096-1"/>
    </source>
</evidence>
<dbReference type="Gene3D" id="2.70.98.10">
    <property type="match status" value="1"/>
</dbReference>
<reference evidence="15 16" key="2">
    <citation type="submission" date="2016-06" db="EMBL/GenBank/DDBJ databases">
        <title>Pedobacter psychrophilus sp. nov., isolated from Antarctic fragmentary rock.</title>
        <authorList>
            <person name="Svec P."/>
        </authorList>
    </citation>
    <scope>NUCLEOTIDE SEQUENCE [LARGE SCALE GENOMIC DNA]</scope>
    <source>
        <strain evidence="15 16">CCM 8644</strain>
    </source>
</reference>
<dbReference type="InterPro" id="IPR011013">
    <property type="entry name" value="Gal_mutarotase_sf_dom"/>
</dbReference>
<dbReference type="GO" id="GO:0004034">
    <property type="term" value="F:aldose 1-epimerase activity"/>
    <property type="evidence" value="ECO:0007669"/>
    <property type="project" value="UniProtKB-EC"/>
</dbReference>
<evidence type="ECO:0000313" key="15">
    <source>
        <dbReference type="EMBL" id="OAQ40382.1"/>
    </source>
</evidence>
<keyword evidence="10 11" id="KW-0119">Carbohydrate metabolism</keyword>
<dbReference type="PANTHER" id="PTHR10091">
    <property type="entry name" value="ALDOSE-1-EPIMERASE"/>
    <property type="match status" value="1"/>
</dbReference>
<dbReference type="GO" id="GO:0030246">
    <property type="term" value="F:carbohydrate binding"/>
    <property type="evidence" value="ECO:0007669"/>
    <property type="project" value="InterPro"/>
</dbReference>
<comment type="similarity">
    <text evidence="4 11">Belongs to the aldose epimerase family.</text>
</comment>
<keyword evidence="16" id="KW-1185">Reference proteome</keyword>
<dbReference type="STRING" id="1826909.A5893_05380"/>
<sequence>MENKLFTLTNNTNIKVTITNFGGRVVSILVSDKEGNMIDVALGYDDLTSYQKENEPYFGAIIGRYGNRIAKGKFSLDGKEYQLEINNGPNALHGGSDGFHNKFWNAEQPNNHTLILTCFSADGEGGFPGNLHVKVVYSLTDNNGLQIDYSAKSDKKTIINLTNHTYFNLNGVDSNTDILNHILEIDADNIVEIDETSIATGNLLPVLSTAFDFKNPMEIGSRIEENHEQLTFGNGYDHTYVFNKREGTLEKVAYVYSRQTGISLAVFTEEPGMQFYTGNFLTGEDNDGKNGNAYPFRSGFCLETQHFPDSPNHPNFPSTVLNVGEVYESTTIYEFGIQK</sequence>
<organism evidence="15 16">
    <name type="scientific">Pedobacter psychrophilus</name>
    <dbReference type="NCBI Taxonomy" id="1826909"/>
    <lineage>
        <taxon>Bacteria</taxon>
        <taxon>Pseudomonadati</taxon>
        <taxon>Bacteroidota</taxon>
        <taxon>Sphingobacteriia</taxon>
        <taxon>Sphingobacteriales</taxon>
        <taxon>Sphingobacteriaceae</taxon>
        <taxon>Pedobacter</taxon>
    </lineage>
</organism>
<dbReference type="EMBL" id="LWHJ01000022">
    <property type="protein sequence ID" value="OAQ40382.1"/>
    <property type="molecule type" value="Genomic_DNA"/>
</dbReference>
<gene>
    <name evidence="15" type="ORF">A5893_05380</name>
</gene>
<proteinExistence type="inferred from homology"/>
<dbReference type="UniPathway" id="UPA00242"/>
<evidence type="ECO:0000256" key="4">
    <source>
        <dbReference type="ARBA" id="ARBA00006206"/>
    </source>
</evidence>
<evidence type="ECO:0000256" key="5">
    <source>
        <dbReference type="ARBA" id="ARBA00011245"/>
    </source>
</evidence>
<dbReference type="RefSeq" id="WP_068821620.1">
    <property type="nucleotide sequence ID" value="NZ_LWHJ01000022.1"/>
</dbReference>
<dbReference type="SUPFAM" id="SSF74650">
    <property type="entry name" value="Galactose mutarotase-like"/>
    <property type="match status" value="1"/>
</dbReference>
<evidence type="ECO:0000256" key="10">
    <source>
        <dbReference type="ARBA" id="ARBA00023277"/>
    </source>
</evidence>
<dbReference type="PIRSF" id="PIRSF005096">
    <property type="entry name" value="GALM"/>
    <property type="match status" value="1"/>
</dbReference>
<dbReference type="InterPro" id="IPR015443">
    <property type="entry name" value="Aldose_1-epimerase"/>
</dbReference>
<dbReference type="InterPro" id="IPR047215">
    <property type="entry name" value="Galactose_mutarotase-like"/>
</dbReference>
<feature type="binding site" evidence="14">
    <location>
        <begin position="67"/>
        <end position="68"/>
    </location>
    <ligand>
        <name>beta-D-galactose</name>
        <dbReference type="ChEBI" id="CHEBI:27667"/>
    </ligand>
</feature>
<dbReference type="Pfam" id="PF01263">
    <property type="entry name" value="Aldose_epim"/>
    <property type="match status" value="1"/>
</dbReference>
<name>A0A179DHV6_9SPHI</name>
<evidence type="ECO:0000256" key="9">
    <source>
        <dbReference type="ARBA" id="ARBA00023235"/>
    </source>
</evidence>
<keyword evidence="8" id="KW-0106">Calcium</keyword>
<evidence type="ECO:0000256" key="2">
    <source>
        <dbReference type="ARBA" id="ARBA00001913"/>
    </source>
</evidence>
<feature type="active site" description="Proton acceptor" evidence="12">
    <location>
        <position position="303"/>
    </location>
</feature>
<comment type="catalytic activity">
    <reaction evidence="1 11">
        <text>alpha-D-glucose = beta-D-glucose</text>
        <dbReference type="Rhea" id="RHEA:10264"/>
        <dbReference type="ChEBI" id="CHEBI:15903"/>
        <dbReference type="ChEBI" id="CHEBI:17925"/>
        <dbReference type="EC" id="5.1.3.3"/>
    </reaction>
</comment>
<dbReference type="InterPro" id="IPR018052">
    <property type="entry name" value="Ald1_epimerase_CS"/>
</dbReference>
<dbReference type="Proteomes" id="UP000078459">
    <property type="component" value="Unassembled WGS sequence"/>
</dbReference>
<dbReference type="GO" id="GO:0006006">
    <property type="term" value="P:glucose metabolic process"/>
    <property type="evidence" value="ECO:0007669"/>
    <property type="project" value="TreeGrafter"/>
</dbReference>
<dbReference type="NCBIfam" id="NF008277">
    <property type="entry name" value="PRK11055.1"/>
    <property type="match status" value="1"/>
</dbReference>
<evidence type="ECO:0000256" key="14">
    <source>
        <dbReference type="PIRSR" id="PIRSR005096-3"/>
    </source>
</evidence>
<dbReference type="InterPro" id="IPR014718">
    <property type="entry name" value="GH-type_carb-bd"/>
</dbReference>
<dbReference type="AlphaFoldDB" id="A0A179DHV6"/>
<accession>A0A179DHV6</accession>
<feature type="active site" description="Proton donor" evidence="12">
    <location>
        <position position="164"/>
    </location>
</feature>
<comment type="subunit">
    <text evidence="5">Monomer.</text>
</comment>
<feature type="binding site" evidence="14">
    <location>
        <begin position="164"/>
        <end position="166"/>
    </location>
    <ligand>
        <name>beta-D-galactose</name>
        <dbReference type="ChEBI" id="CHEBI:27667"/>
    </ligand>
</feature>
<keyword evidence="9 11" id="KW-0413">Isomerase</keyword>
<comment type="caution">
    <text evidence="15">The sequence shown here is derived from an EMBL/GenBank/DDBJ whole genome shotgun (WGS) entry which is preliminary data.</text>
</comment>
<dbReference type="PROSITE" id="PS00545">
    <property type="entry name" value="ALDOSE_1_EPIMERASE"/>
    <property type="match status" value="1"/>
</dbReference>
<protein>
    <recommendedName>
        <fullName evidence="7 11">Aldose 1-epimerase</fullName>
        <ecNumber evidence="6 11">5.1.3.3</ecNumber>
    </recommendedName>
</protein>
<evidence type="ECO:0000256" key="8">
    <source>
        <dbReference type="ARBA" id="ARBA00022837"/>
    </source>
</evidence>
<dbReference type="PANTHER" id="PTHR10091:SF0">
    <property type="entry name" value="GALACTOSE MUTAROTASE"/>
    <property type="match status" value="1"/>
</dbReference>
<dbReference type="InterPro" id="IPR008183">
    <property type="entry name" value="Aldose_1/G6P_1-epimerase"/>
</dbReference>
<dbReference type="CDD" id="cd09019">
    <property type="entry name" value="galactose_mutarotase_like"/>
    <property type="match status" value="1"/>
</dbReference>
<evidence type="ECO:0000256" key="6">
    <source>
        <dbReference type="ARBA" id="ARBA00013185"/>
    </source>
</evidence>
<reference evidence="15 16" key="1">
    <citation type="submission" date="2016-04" db="EMBL/GenBank/DDBJ databases">
        <authorList>
            <person name="Evans L.H."/>
            <person name="Alamgir A."/>
            <person name="Owens N."/>
            <person name="Weber N.D."/>
            <person name="Virtaneva K."/>
            <person name="Barbian K."/>
            <person name="Babar A."/>
            <person name="Rosenke K."/>
        </authorList>
    </citation>
    <scope>NUCLEOTIDE SEQUENCE [LARGE SCALE GENOMIC DNA]</scope>
    <source>
        <strain evidence="15 16">CCM 8644</strain>
    </source>
</reference>
<feature type="binding site" evidence="13">
    <location>
        <position position="237"/>
    </location>
    <ligand>
        <name>beta-D-galactose</name>
        <dbReference type="ChEBI" id="CHEBI:27667"/>
    </ligand>
</feature>
<evidence type="ECO:0000256" key="11">
    <source>
        <dbReference type="PIRNR" id="PIRNR005096"/>
    </source>
</evidence>
<evidence type="ECO:0000256" key="7">
    <source>
        <dbReference type="ARBA" id="ARBA00014165"/>
    </source>
</evidence>
<comment type="cofactor">
    <cofactor evidence="2">
        <name>Ca(2+)</name>
        <dbReference type="ChEBI" id="CHEBI:29108"/>
    </cofactor>
</comment>
<comment type="pathway">
    <text evidence="3 11">Carbohydrate metabolism; hexose metabolism.</text>
</comment>
<evidence type="ECO:0000256" key="3">
    <source>
        <dbReference type="ARBA" id="ARBA00005028"/>
    </source>
</evidence>
<evidence type="ECO:0000256" key="13">
    <source>
        <dbReference type="PIRSR" id="PIRSR005096-2"/>
    </source>
</evidence>
<dbReference type="OrthoDB" id="9779408at2"/>